<gene>
    <name evidence="2" type="ORF">SAMN02949497_0906</name>
</gene>
<keyword evidence="1" id="KW-0732">Signal</keyword>
<name>A0A1Y6CSM3_9GAMM</name>
<sequence>MMRKILWVGVSMATFAFSGGAMAAAKASKLGDTTWNLTGAYNVSYAFSCKVGGQGAGRKKVKLPGQANLGLSVQFNPDKTFTITGDTLGLGVFAGDWKGKGRNLSFMVDDQNDSYIFQQSKVFQDETKQLSGSGSAGGASYNYKFSPVKYAFVGSLNPKGNTLKLRESATFKVTASASYAGHSNTCSYHWTVAREYSGGQAQ</sequence>
<organism evidence="2 3">
    <name type="scientific">Methylomagnum ishizawai</name>
    <dbReference type="NCBI Taxonomy" id="1760988"/>
    <lineage>
        <taxon>Bacteria</taxon>
        <taxon>Pseudomonadati</taxon>
        <taxon>Pseudomonadota</taxon>
        <taxon>Gammaproteobacteria</taxon>
        <taxon>Methylococcales</taxon>
        <taxon>Methylococcaceae</taxon>
        <taxon>Methylomagnum</taxon>
    </lineage>
</organism>
<feature type="chain" id="PRO_5012554453" evidence="1">
    <location>
        <begin position="24"/>
        <end position="202"/>
    </location>
</feature>
<protein>
    <submittedName>
        <fullName evidence="2">Uncharacterized protein</fullName>
    </submittedName>
</protein>
<keyword evidence="3" id="KW-1185">Reference proteome</keyword>
<accession>A0A1Y6CSM3</accession>
<evidence type="ECO:0000256" key="1">
    <source>
        <dbReference type="SAM" id="SignalP"/>
    </source>
</evidence>
<dbReference type="EMBL" id="FXAM01000001">
    <property type="protein sequence ID" value="SMF93619.1"/>
    <property type="molecule type" value="Genomic_DNA"/>
</dbReference>
<feature type="signal peptide" evidence="1">
    <location>
        <begin position="1"/>
        <end position="23"/>
    </location>
</feature>
<reference evidence="2 3" key="1">
    <citation type="submission" date="2016-12" db="EMBL/GenBank/DDBJ databases">
        <authorList>
            <person name="Song W.-J."/>
            <person name="Kurnit D.M."/>
        </authorList>
    </citation>
    <scope>NUCLEOTIDE SEQUENCE [LARGE SCALE GENOMIC DNA]</scope>
    <source>
        <strain evidence="2 3">175</strain>
    </source>
</reference>
<dbReference type="Proteomes" id="UP000192923">
    <property type="component" value="Unassembled WGS sequence"/>
</dbReference>
<evidence type="ECO:0000313" key="2">
    <source>
        <dbReference type="EMBL" id="SMF93619.1"/>
    </source>
</evidence>
<evidence type="ECO:0000313" key="3">
    <source>
        <dbReference type="Proteomes" id="UP000192923"/>
    </source>
</evidence>
<proteinExistence type="predicted"/>
<dbReference type="AlphaFoldDB" id="A0A1Y6CSM3"/>